<sequence length="121" mass="13707">MTHFSNGIKELRDIVEKKGPQEADQHPVKEKCLKELSSAMSPNNPTNIKVYYTSVSGSREVKKRQFEVTHILDANQVKYELVDISISENLLQEMRQKAGNPCAIPPQIFNGDDYCGVRENV</sequence>
<dbReference type="Pfam" id="PF04908">
    <property type="entry name" value="SH3BGR"/>
    <property type="match status" value="1"/>
</dbReference>
<reference evidence="2" key="1">
    <citation type="journal article" date="2022" name="bioRxiv">
        <title>Sequencing and chromosome-scale assembly of the giantPleurodeles waltlgenome.</title>
        <authorList>
            <person name="Brown T."/>
            <person name="Elewa A."/>
            <person name="Iarovenko S."/>
            <person name="Subramanian E."/>
            <person name="Araus A.J."/>
            <person name="Petzold A."/>
            <person name="Susuki M."/>
            <person name="Suzuki K.-i.T."/>
            <person name="Hayashi T."/>
            <person name="Toyoda A."/>
            <person name="Oliveira C."/>
            <person name="Osipova E."/>
            <person name="Leigh N.D."/>
            <person name="Simon A."/>
            <person name="Yun M.H."/>
        </authorList>
    </citation>
    <scope>NUCLEOTIDE SEQUENCE</scope>
    <source>
        <strain evidence="2">20211129_DDA</strain>
        <tissue evidence="2">Liver</tissue>
    </source>
</reference>
<evidence type="ECO:0000313" key="3">
    <source>
        <dbReference type="Proteomes" id="UP001066276"/>
    </source>
</evidence>
<dbReference type="PANTHER" id="PTHR12232:SF6">
    <property type="entry name" value="SH3 DOMAIN-BINDING GLUTAMIC ACID-RICH-LIKE PROTEIN 3"/>
    <property type="match status" value="1"/>
</dbReference>
<keyword evidence="3" id="KW-1185">Reference proteome</keyword>
<dbReference type="InterPro" id="IPR036249">
    <property type="entry name" value="Thioredoxin-like_sf"/>
</dbReference>
<dbReference type="PANTHER" id="PTHR12232">
    <property type="entry name" value="SH3 DOMAIN-BINDING GLUTAMIC ACID-RICH-LIKE PROTEIN"/>
    <property type="match status" value="1"/>
</dbReference>
<evidence type="ECO:0000313" key="2">
    <source>
        <dbReference type="EMBL" id="KAJ1198733.1"/>
    </source>
</evidence>
<dbReference type="AlphaFoldDB" id="A0AAV7VBN2"/>
<dbReference type="InterPro" id="IPR051033">
    <property type="entry name" value="SH3BGR"/>
</dbReference>
<accession>A0AAV7VBN2</accession>
<dbReference type="SUPFAM" id="SSF52833">
    <property type="entry name" value="Thioredoxin-like"/>
    <property type="match status" value="1"/>
</dbReference>
<protein>
    <submittedName>
        <fullName evidence="2">Uncharacterized protein</fullName>
    </submittedName>
</protein>
<dbReference type="GO" id="GO:0005737">
    <property type="term" value="C:cytoplasm"/>
    <property type="evidence" value="ECO:0007669"/>
    <property type="project" value="TreeGrafter"/>
</dbReference>
<gene>
    <name evidence="2" type="ORF">NDU88_002572</name>
</gene>
<comment type="caution">
    <text evidence="2">The sequence shown here is derived from an EMBL/GenBank/DDBJ whole genome shotgun (WGS) entry which is preliminary data.</text>
</comment>
<comment type="similarity">
    <text evidence="1">Belongs to the SH3BGR family.</text>
</comment>
<dbReference type="Gene3D" id="3.40.30.10">
    <property type="entry name" value="Glutaredoxin"/>
    <property type="match status" value="1"/>
</dbReference>
<dbReference type="Proteomes" id="UP001066276">
    <property type="component" value="Chromosome 2_1"/>
</dbReference>
<name>A0AAV7VBN2_PLEWA</name>
<organism evidence="2 3">
    <name type="scientific">Pleurodeles waltl</name>
    <name type="common">Iberian ribbed newt</name>
    <dbReference type="NCBI Taxonomy" id="8319"/>
    <lineage>
        <taxon>Eukaryota</taxon>
        <taxon>Metazoa</taxon>
        <taxon>Chordata</taxon>
        <taxon>Craniata</taxon>
        <taxon>Vertebrata</taxon>
        <taxon>Euteleostomi</taxon>
        <taxon>Amphibia</taxon>
        <taxon>Batrachia</taxon>
        <taxon>Caudata</taxon>
        <taxon>Salamandroidea</taxon>
        <taxon>Salamandridae</taxon>
        <taxon>Pleurodelinae</taxon>
        <taxon>Pleurodeles</taxon>
    </lineage>
</organism>
<dbReference type="InterPro" id="IPR006993">
    <property type="entry name" value="Glut_rich_SH3-bd"/>
</dbReference>
<evidence type="ECO:0000256" key="1">
    <source>
        <dbReference type="ARBA" id="ARBA00007764"/>
    </source>
</evidence>
<proteinExistence type="inferred from homology"/>
<dbReference type="EMBL" id="JANPWB010000003">
    <property type="protein sequence ID" value="KAJ1198733.1"/>
    <property type="molecule type" value="Genomic_DNA"/>
</dbReference>